<dbReference type="SUPFAM" id="SSF54523">
    <property type="entry name" value="Pili subunits"/>
    <property type="match status" value="1"/>
</dbReference>
<dbReference type="Pfam" id="PF07963">
    <property type="entry name" value="N_methyl"/>
    <property type="match status" value="1"/>
</dbReference>
<dbReference type="PANTHER" id="PTHR30093:SF7">
    <property type="entry name" value="MSHA MAJOR PILIN SUBUNIT MSHA"/>
    <property type="match status" value="1"/>
</dbReference>
<keyword evidence="1" id="KW-0812">Transmembrane</keyword>
<dbReference type="Gene3D" id="3.30.700.10">
    <property type="entry name" value="Glycoprotein, Type 4 Pilin"/>
    <property type="match status" value="1"/>
</dbReference>
<gene>
    <name evidence="2" type="ORF">MNBD_NITROSPINAE01-1768</name>
</gene>
<dbReference type="PANTHER" id="PTHR30093">
    <property type="entry name" value="GENERAL SECRETION PATHWAY PROTEIN G"/>
    <property type="match status" value="1"/>
</dbReference>
<accession>A0A3B1D272</accession>
<dbReference type="InterPro" id="IPR045584">
    <property type="entry name" value="Pilin-like"/>
</dbReference>
<keyword evidence="1" id="KW-0472">Membrane</keyword>
<organism evidence="2">
    <name type="scientific">hydrothermal vent metagenome</name>
    <dbReference type="NCBI Taxonomy" id="652676"/>
    <lineage>
        <taxon>unclassified sequences</taxon>
        <taxon>metagenomes</taxon>
        <taxon>ecological metagenomes</taxon>
    </lineage>
</organism>
<dbReference type="AlphaFoldDB" id="A0A3B1D272"/>
<evidence type="ECO:0000313" key="2">
    <source>
        <dbReference type="EMBL" id="VAX22817.1"/>
    </source>
</evidence>
<dbReference type="NCBIfam" id="TIGR02532">
    <property type="entry name" value="IV_pilin_GFxxxE"/>
    <property type="match status" value="1"/>
</dbReference>
<dbReference type="PROSITE" id="PS00409">
    <property type="entry name" value="PROKAR_NTER_METHYL"/>
    <property type="match status" value="1"/>
</dbReference>
<feature type="transmembrane region" description="Helical" evidence="1">
    <location>
        <begin position="21"/>
        <end position="41"/>
    </location>
</feature>
<dbReference type="InterPro" id="IPR012902">
    <property type="entry name" value="N_methyl_site"/>
</dbReference>
<protein>
    <recommendedName>
        <fullName evidence="3">Type II secretion envelope pseudopilin protein (PulG,guides folded protein to PulD in outer membrane)</fullName>
    </recommendedName>
</protein>
<dbReference type="EMBL" id="UOGC01000142">
    <property type="protein sequence ID" value="VAX22817.1"/>
    <property type="molecule type" value="Genomic_DNA"/>
</dbReference>
<evidence type="ECO:0008006" key="3">
    <source>
        <dbReference type="Google" id="ProtNLM"/>
    </source>
</evidence>
<sequence length="141" mass="14941">MLDYRHTKTRKGGLMKNRAGFTLIELIMVIVILGILSAVAIPKYIDLQAEAREASADGVLGAAASSCAINYSAVQTKQNPPAPITTCQVLSNAMTLSGITISGNGTECSFTLDSSKFTFTLTPESATDPCNVIKAQNNWPS</sequence>
<proteinExistence type="predicted"/>
<keyword evidence="1" id="KW-1133">Transmembrane helix</keyword>
<evidence type="ECO:0000256" key="1">
    <source>
        <dbReference type="SAM" id="Phobius"/>
    </source>
</evidence>
<reference evidence="2" key="1">
    <citation type="submission" date="2018-06" db="EMBL/GenBank/DDBJ databases">
        <authorList>
            <person name="Zhirakovskaya E."/>
        </authorList>
    </citation>
    <scope>NUCLEOTIDE SEQUENCE</scope>
</reference>
<name>A0A3B1D272_9ZZZZ</name>